<dbReference type="AlphaFoldDB" id="A0A8J6L0U4"/>
<dbReference type="EMBL" id="JAATJU010022400">
    <property type="protein sequence ID" value="KAH0510742.1"/>
    <property type="molecule type" value="Genomic_DNA"/>
</dbReference>
<accession>A0A8J6L0U4</accession>
<sequence>RRLWRSQAFEEATSSLEAPSLSRSGPTSPSPALQNLPLTSCSATSTSGKRRTWSQKFLIEGPDKASPNKKITRTGGPANSQDLETRVPTLPKNLSPKQGKPQSPGVPGLTHPLHEVPSQNWLWESECEQMEREEPVLSIMEVPDASGDRRQDIPCKTYTLSPETGPSLLWRTQEPGDQEKHQNLALASDELLKPT</sequence>
<protein>
    <submittedName>
        <fullName evidence="2">Microtubule-associated serine/threonine-protein kinase 2</fullName>
    </submittedName>
</protein>
<organism evidence="2 3">
    <name type="scientific">Microtus ochrogaster</name>
    <name type="common">Prairie vole</name>
    <dbReference type="NCBI Taxonomy" id="79684"/>
    <lineage>
        <taxon>Eukaryota</taxon>
        <taxon>Metazoa</taxon>
        <taxon>Chordata</taxon>
        <taxon>Craniata</taxon>
        <taxon>Vertebrata</taxon>
        <taxon>Euteleostomi</taxon>
        <taxon>Mammalia</taxon>
        <taxon>Eutheria</taxon>
        <taxon>Euarchontoglires</taxon>
        <taxon>Glires</taxon>
        <taxon>Rodentia</taxon>
        <taxon>Myomorpha</taxon>
        <taxon>Muroidea</taxon>
        <taxon>Cricetidae</taxon>
        <taxon>Arvicolinae</taxon>
        <taxon>Microtus</taxon>
    </lineage>
</organism>
<evidence type="ECO:0000313" key="2">
    <source>
        <dbReference type="EMBL" id="KAH0510742.1"/>
    </source>
</evidence>
<feature type="region of interest" description="Disordered" evidence="1">
    <location>
        <begin position="1"/>
        <end position="113"/>
    </location>
</feature>
<dbReference type="GO" id="GO:0016301">
    <property type="term" value="F:kinase activity"/>
    <property type="evidence" value="ECO:0007669"/>
    <property type="project" value="UniProtKB-KW"/>
</dbReference>
<keyword evidence="2" id="KW-0808">Transferase</keyword>
<feature type="region of interest" description="Disordered" evidence="1">
    <location>
        <begin position="142"/>
        <end position="195"/>
    </location>
</feature>
<dbReference type="Proteomes" id="UP000710432">
    <property type="component" value="Unassembled WGS sequence"/>
</dbReference>
<name>A0A8J6L0U4_MICOH</name>
<gene>
    <name evidence="2" type="ORF">LTLLF_152600</name>
</gene>
<feature type="compositionally biased region" description="Polar residues" evidence="1">
    <location>
        <begin position="12"/>
        <end position="47"/>
    </location>
</feature>
<comment type="caution">
    <text evidence="2">The sequence shown here is derived from an EMBL/GenBank/DDBJ whole genome shotgun (WGS) entry which is preliminary data.</text>
</comment>
<proteinExistence type="predicted"/>
<keyword evidence="2" id="KW-0418">Kinase</keyword>
<evidence type="ECO:0000313" key="3">
    <source>
        <dbReference type="Proteomes" id="UP000710432"/>
    </source>
</evidence>
<evidence type="ECO:0000256" key="1">
    <source>
        <dbReference type="SAM" id="MobiDB-lite"/>
    </source>
</evidence>
<feature type="non-terminal residue" evidence="2">
    <location>
        <position position="1"/>
    </location>
</feature>
<reference evidence="2" key="1">
    <citation type="submission" date="2020-03" db="EMBL/GenBank/DDBJ databases">
        <title>Studies in the Genomics of Life Span.</title>
        <authorList>
            <person name="Glass D."/>
        </authorList>
    </citation>
    <scope>NUCLEOTIDE SEQUENCE</scope>
    <source>
        <strain evidence="2">LTLLF</strain>
        <tissue evidence="2">Muscle</tissue>
    </source>
</reference>